<gene>
    <name evidence="1" type="ORF">SAMN06265360_10180</name>
</gene>
<keyword evidence="2" id="KW-1185">Reference proteome</keyword>
<sequence length="86" mass="9647">MAMTLRLPSELEDELRAAAEEDRRSVQQTMVLAIEAYLSRRETSEIKADAETLRALADAREQVARGEVYSTDEVLAALDKRRAHSA</sequence>
<dbReference type="GO" id="GO:0006355">
    <property type="term" value="P:regulation of DNA-templated transcription"/>
    <property type="evidence" value="ECO:0007669"/>
    <property type="project" value="InterPro"/>
</dbReference>
<dbReference type="SUPFAM" id="SSF47598">
    <property type="entry name" value="Ribbon-helix-helix"/>
    <property type="match status" value="1"/>
</dbReference>
<dbReference type="InterPro" id="IPR010985">
    <property type="entry name" value="Ribbon_hlx_hlx"/>
</dbReference>
<evidence type="ECO:0008006" key="3">
    <source>
        <dbReference type="Google" id="ProtNLM"/>
    </source>
</evidence>
<dbReference type="Proteomes" id="UP000198348">
    <property type="component" value="Unassembled WGS sequence"/>
</dbReference>
<organism evidence="1 2">
    <name type="scientific">Haloechinothrix alba</name>
    <dbReference type="NCBI Taxonomy" id="664784"/>
    <lineage>
        <taxon>Bacteria</taxon>
        <taxon>Bacillati</taxon>
        <taxon>Actinomycetota</taxon>
        <taxon>Actinomycetes</taxon>
        <taxon>Pseudonocardiales</taxon>
        <taxon>Pseudonocardiaceae</taxon>
        <taxon>Haloechinothrix</taxon>
    </lineage>
</organism>
<dbReference type="Gene3D" id="1.10.1220.10">
    <property type="entry name" value="Met repressor-like"/>
    <property type="match status" value="1"/>
</dbReference>
<proteinExistence type="predicted"/>
<protein>
    <recommendedName>
        <fullName evidence="3">Ribbon-helix-helix protein, copG family</fullName>
    </recommendedName>
</protein>
<evidence type="ECO:0000313" key="1">
    <source>
        <dbReference type="EMBL" id="SNR27512.1"/>
    </source>
</evidence>
<name>A0A238UYY8_9PSEU</name>
<dbReference type="RefSeq" id="WP_089299434.1">
    <property type="nucleotide sequence ID" value="NZ_FZNW01000001.1"/>
</dbReference>
<dbReference type="OrthoDB" id="488160at2"/>
<dbReference type="EMBL" id="FZNW01000001">
    <property type="protein sequence ID" value="SNR27512.1"/>
    <property type="molecule type" value="Genomic_DNA"/>
</dbReference>
<reference evidence="1 2" key="1">
    <citation type="submission" date="2017-06" db="EMBL/GenBank/DDBJ databases">
        <authorList>
            <person name="Kim H.J."/>
            <person name="Triplett B.A."/>
        </authorList>
    </citation>
    <scope>NUCLEOTIDE SEQUENCE [LARGE SCALE GENOMIC DNA]</scope>
    <source>
        <strain evidence="1 2">DSM 45207</strain>
    </source>
</reference>
<accession>A0A238UYY8</accession>
<dbReference type="InterPro" id="IPR013321">
    <property type="entry name" value="Arc_rbn_hlx_hlx"/>
</dbReference>
<dbReference type="AlphaFoldDB" id="A0A238UYY8"/>
<evidence type="ECO:0000313" key="2">
    <source>
        <dbReference type="Proteomes" id="UP000198348"/>
    </source>
</evidence>